<evidence type="ECO:0000256" key="2">
    <source>
        <dbReference type="ARBA" id="ARBA00022737"/>
    </source>
</evidence>
<evidence type="ECO:0000313" key="8">
    <source>
        <dbReference type="EMBL" id="KAF2126617.1"/>
    </source>
</evidence>
<dbReference type="PANTHER" id="PTHR24207">
    <property type="entry name" value="ZYX102 PROTEIN"/>
    <property type="match status" value="1"/>
</dbReference>
<keyword evidence="2" id="KW-0677">Repeat</keyword>
<evidence type="ECO:0000256" key="3">
    <source>
        <dbReference type="ARBA" id="ARBA00022833"/>
    </source>
</evidence>
<feature type="compositionally biased region" description="Polar residues" evidence="6">
    <location>
        <begin position="358"/>
        <end position="381"/>
    </location>
</feature>
<dbReference type="RefSeq" id="XP_033521009.1">
    <property type="nucleotide sequence ID" value="XM_033669780.1"/>
</dbReference>
<dbReference type="SMART" id="SM00132">
    <property type="entry name" value="LIM"/>
    <property type="match status" value="2"/>
</dbReference>
<dbReference type="PANTHER" id="PTHR24207:SF1">
    <property type="entry name" value="FILAMIN-BINDING LIM PROTEIN 1"/>
    <property type="match status" value="1"/>
</dbReference>
<keyword evidence="3 5" id="KW-0862">Zinc</keyword>
<sequence>MSLLPTIKCSSCGVDIDILELADHVCAPAAPSTTSTIIGPSPPPAPDSLTSPKLDRAATFGGASFSNRPVERSPSGRMPPPSRIDSRAANKPFRPLSPSPTSSYSDPRSLSPAPQRPPFSMNRSATNPMPQPTAHRSPNLLSNLDSAFPVFPVNRSATPPTQDRLDPMYNQRYAAPSPLFAPLSPRTNGGENVTRRMDNILPGPFDGRDERRPNTPASRSATPSGHRRTETQSSIADKGSMHKQRTSQGSNASRGSAYSNRSLNQANAAPATSPSFKEEQTDGIDEFLESLQQDTLTRPGQLNLENRSRTYPAPQENRQRREPPPRPRRPSTKDLPPQNIADFMPRANNMLPPAALSRSGSDSAARQNSAQPLALQSSTARSDAPLNPLQTPSDSGLSDDSYASSGFRSGASSRSSGPGSEGSHSREVSKISRPDEIVEQRVGRTASPVSRAETRPAPPQAQDRPEPRSYVIPRSLSPGYPPATAPDHLNYPESPMDPAIMMGGTFNRQPRRPSPSPSRDPALNLGQTPPKRVSDPEPRQQETRRGTPPSKGNCRGCSEPIVGKSVKDSSGRLTGRYHKQCFACRACGDPFPTAEFYVFNNAPYCEHHYHELNGSLCRACNRGIEGQYLETDSRQKFHPRCFTCATCRVVLRDDYFEVGGRKYCGRHAQHAAAPPQNYLGPGGFRPRNVQKRRTRLMMMA</sequence>
<dbReference type="GO" id="GO:0030695">
    <property type="term" value="F:GTPase regulator activity"/>
    <property type="evidence" value="ECO:0007669"/>
    <property type="project" value="UniProtKB-ARBA"/>
</dbReference>
<dbReference type="SUPFAM" id="SSF57716">
    <property type="entry name" value="Glucocorticoid receptor-like (DNA-binding domain)"/>
    <property type="match status" value="1"/>
</dbReference>
<feature type="domain" description="LIM zinc-binding" evidence="7">
    <location>
        <begin position="552"/>
        <end position="615"/>
    </location>
</feature>
<keyword evidence="4 5" id="KW-0440">LIM domain</keyword>
<feature type="compositionally biased region" description="Low complexity" evidence="6">
    <location>
        <begin position="176"/>
        <end position="185"/>
    </location>
</feature>
<organism evidence="8 9">
    <name type="scientific">Dothidotthia symphoricarpi CBS 119687</name>
    <dbReference type="NCBI Taxonomy" id="1392245"/>
    <lineage>
        <taxon>Eukaryota</taxon>
        <taxon>Fungi</taxon>
        <taxon>Dikarya</taxon>
        <taxon>Ascomycota</taxon>
        <taxon>Pezizomycotina</taxon>
        <taxon>Dothideomycetes</taxon>
        <taxon>Pleosporomycetidae</taxon>
        <taxon>Pleosporales</taxon>
        <taxon>Dothidotthiaceae</taxon>
        <taxon>Dothidotthia</taxon>
    </lineage>
</organism>
<dbReference type="Proteomes" id="UP000799771">
    <property type="component" value="Unassembled WGS sequence"/>
</dbReference>
<gene>
    <name evidence="8" type="ORF">P153DRAFT_378167</name>
</gene>
<feature type="compositionally biased region" description="Basic and acidic residues" evidence="6">
    <location>
        <begin position="532"/>
        <end position="545"/>
    </location>
</feature>
<dbReference type="AlphaFoldDB" id="A0A6A6A734"/>
<feature type="region of interest" description="Disordered" evidence="6">
    <location>
        <begin position="30"/>
        <end position="143"/>
    </location>
</feature>
<dbReference type="PROSITE" id="PS00478">
    <property type="entry name" value="LIM_DOMAIN_1"/>
    <property type="match status" value="1"/>
</dbReference>
<keyword evidence="1 5" id="KW-0479">Metal-binding</keyword>
<protein>
    <recommendedName>
        <fullName evidence="7">LIM zinc-binding domain-containing protein</fullName>
    </recommendedName>
</protein>
<evidence type="ECO:0000256" key="1">
    <source>
        <dbReference type="ARBA" id="ARBA00022723"/>
    </source>
</evidence>
<feature type="compositionally biased region" description="Polar residues" evidence="6">
    <location>
        <begin position="121"/>
        <end position="143"/>
    </location>
</feature>
<feature type="compositionally biased region" description="Polar residues" evidence="6">
    <location>
        <begin position="296"/>
        <end position="305"/>
    </location>
</feature>
<dbReference type="CDD" id="cd09397">
    <property type="entry name" value="LIM1_UF1"/>
    <property type="match status" value="1"/>
</dbReference>
<dbReference type="CDD" id="cd08368">
    <property type="entry name" value="LIM"/>
    <property type="match status" value="1"/>
</dbReference>
<dbReference type="GO" id="GO:0031005">
    <property type="term" value="F:filamin binding"/>
    <property type="evidence" value="ECO:0007669"/>
    <property type="project" value="TreeGrafter"/>
</dbReference>
<feature type="domain" description="LIM zinc-binding" evidence="7">
    <location>
        <begin position="616"/>
        <end position="674"/>
    </location>
</feature>
<dbReference type="FunFam" id="2.10.110.10:FF:000105">
    <property type="entry name" value="Similar to LIM domain-containing protein"/>
    <property type="match status" value="1"/>
</dbReference>
<feature type="compositionally biased region" description="Polar residues" evidence="6">
    <location>
        <begin position="246"/>
        <end position="258"/>
    </location>
</feature>
<feature type="compositionally biased region" description="Polar residues" evidence="6">
    <location>
        <begin position="99"/>
        <end position="108"/>
    </location>
</feature>
<keyword evidence="9" id="KW-1185">Reference proteome</keyword>
<feature type="compositionally biased region" description="Basic and acidic residues" evidence="6">
    <location>
        <begin position="423"/>
        <end position="442"/>
    </location>
</feature>
<name>A0A6A6A734_9PLEO</name>
<evidence type="ECO:0000256" key="4">
    <source>
        <dbReference type="ARBA" id="ARBA00023038"/>
    </source>
</evidence>
<feature type="region of interest" description="Disordered" evidence="6">
    <location>
        <begin position="176"/>
        <end position="258"/>
    </location>
</feature>
<evidence type="ECO:0000256" key="5">
    <source>
        <dbReference type="PROSITE-ProRule" id="PRU00125"/>
    </source>
</evidence>
<dbReference type="GO" id="GO:0098609">
    <property type="term" value="P:cell-cell adhesion"/>
    <property type="evidence" value="ECO:0007669"/>
    <property type="project" value="TreeGrafter"/>
</dbReference>
<dbReference type="EMBL" id="ML977513">
    <property type="protein sequence ID" value="KAF2126617.1"/>
    <property type="molecule type" value="Genomic_DNA"/>
</dbReference>
<evidence type="ECO:0000256" key="6">
    <source>
        <dbReference type="SAM" id="MobiDB-lite"/>
    </source>
</evidence>
<dbReference type="GeneID" id="54410212"/>
<accession>A0A6A6A734</accession>
<dbReference type="InterPro" id="IPR001781">
    <property type="entry name" value="Znf_LIM"/>
</dbReference>
<dbReference type="GO" id="GO:0046872">
    <property type="term" value="F:metal ion binding"/>
    <property type="evidence" value="ECO:0007669"/>
    <property type="project" value="UniProtKB-KW"/>
</dbReference>
<evidence type="ECO:0000313" key="9">
    <source>
        <dbReference type="Proteomes" id="UP000799771"/>
    </source>
</evidence>
<dbReference type="PROSITE" id="PS50023">
    <property type="entry name" value="LIM_DOMAIN_2"/>
    <property type="match status" value="2"/>
</dbReference>
<evidence type="ECO:0000259" key="7">
    <source>
        <dbReference type="PROSITE" id="PS50023"/>
    </source>
</evidence>
<dbReference type="Pfam" id="PF00412">
    <property type="entry name" value="LIM"/>
    <property type="match status" value="2"/>
</dbReference>
<dbReference type="OrthoDB" id="1112565at2759"/>
<reference evidence="8" key="1">
    <citation type="journal article" date="2020" name="Stud. Mycol.">
        <title>101 Dothideomycetes genomes: a test case for predicting lifestyles and emergence of pathogens.</title>
        <authorList>
            <person name="Haridas S."/>
            <person name="Albert R."/>
            <person name="Binder M."/>
            <person name="Bloem J."/>
            <person name="Labutti K."/>
            <person name="Salamov A."/>
            <person name="Andreopoulos B."/>
            <person name="Baker S."/>
            <person name="Barry K."/>
            <person name="Bills G."/>
            <person name="Bluhm B."/>
            <person name="Cannon C."/>
            <person name="Castanera R."/>
            <person name="Culley D."/>
            <person name="Daum C."/>
            <person name="Ezra D."/>
            <person name="Gonzalez J."/>
            <person name="Henrissat B."/>
            <person name="Kuo A."/>
            <person name="Liang C."/>
            <person name="Lipzen A."/>
            <person name="Lutzoni F."/>
            <person name="Magnuson J."/>
            <person name="Mondo S."/>
            <person name="Nolan M."/>
            <person name="Ohm R."/>
            <person name="Pangilinan J."/>
            <person name="Park H.-J."/>
            <person name="Ramirez L."/>
            <person name="Alfaro M."/>
            <person name="Sun H."/>
            <person name="Tritt A."/>
            <person name="Yoshinaga Y."/>
            <person name="Zwiers L.-H."/>
            <person name="Turgeon B."/>
            <person name="Goodwin S."/>
            <person name="Spatafora J."/>
            <person name="Crous P."/>
            <person name="Grigoriev I."/>
        </authorList>
    </citation>
    <scope>NUCLEOTIDE SEQUENCE</scope>
    <source>
        <strain evidence="8">CBS 119687</strain>
    </source>
</reference>
<dbReference type="Gene3D" id="2.10.110.10">
    <property type="entry name" value="Cysteine Rich Protein"/>
    <property type="match status" value="2"/>
</dbReference>
<proteinExistence type="predicted"/>
<feature type="compositionally biased region" description="Low complexity" evidence="6">
    <location>
        <begin position="404"/>
        <end position="422"/>
    </location>
</feature>
<dbReference type="GO" id="GO:0001725">
    <property type="term" value="C:stress fiber"/>
    <property type="evidence" value="ECO:0007669"/>
    <property type="project" value="TreeGrafter"/>
</dbReference>
<feature type="region of interest" description="Disordered" evidence="6">
    <location>
        <begin position="296"/>
        <end position="560"/>
    </location>
</feature>
<feature type="compositionally biased region" description="Polar residues" evidence="6">
    <location>
        <begin position="388"/>
        <end position="403"/>
    </location>
</feature>